<evidence type="ECO:0000256" key="3">
    <source>
        <dbReference type="ARBA" id="ARBA00022692"/>
    </source>
</evidence>
<dbReference type="AlphaFoldDB" id="A0A1I0S7K4"/>
<dbReference type="Pfam" id="PF12704">
    <property type="entry name" value="MacB_PCD"/>
    <property type="match status" value="1"/>
</dbReference>
<dbReference type="OrthoDB" id="5933722at2"/>
<dbReference type="GO" id="GO:0005886">
    <property type="term" value="C:plasma membrane"/>
    <property type="evidence" value="ECO:0007669"/>
    <property type="project" value="UniProtKB-SubCell"/>
</dbReference>
<name>A0A1I0S7K4_9BACT</name>
<proteinExistence type="predicted"/>
<dbReference type="InterPro" id="IPR003838">
    <property type="entry name" value="ABC3_permease_C"/>
</dbReference>
<dbReference type="Proteomes" id="UP000199310">
    <property type="component" value="Unassembled WGS sequence"/>
</dbReference>
<dbReference type="EMBL" id="FOJG01000002">
    <property type="protein sequence ID" value="SEW51666.1"/>
    <property type="molecule type" value="Genomic_DNA"/>
</dbReference>
<evidence type="ECO:0000256" key="2">
    <source>
        <dbReference type="ARBA" id="ARBA00022475"/>
    </source>
</evidence>
<dbReference type="PANTHER" id="PTHR30572:SF18">
    <property type="entry name" value="ABC-TYPE MACROLIDE FAMILY EXPORT SYSTEM PERMEASE COMPONENT 2"/>
    <property type="match status" value="1"/>
</dbReference>
<feature type="transmembrane region" description="Helical" evidence="6">
    <location>
        <begin position="723"/>
        <end position="743"/>
    </location>
</feature>
<feature type="transmembrane region" description="Helical" evidence="6">
    <location>
        <begin position="295"/>
        <end position="319"/>
    </location>
</feature>
<dbReference type="PANTHER" id="PTHR30572">
    <property type="entry name" value="MEMBRANE COMPONENT OF TRANSPORTER-RELATED"/>
    <property type="match status" value="1"/>
</dbReference>
<sequence>MFSNYTKIALRHHWKNKLYGAIHVSGLAIGITTVLLAVLYLKNEHSFDAFHKQNPHLYRITTTVTPPGGNGQLTGNTGQLQGPVFKEQVPEITAYSRVMGGDIYGDMLAGDKVLKQQLLFVDESFLQMFSFPLVKGDAATALRDAGSAVITERTALKYFNRTDVVGQLLRMDADPSARRLGKPLVITGVVKDPPLQSSIQFDVLLPFRFLQLSFEDNDWNNMYLSTFVVTRADAGADKVTAQLNRVQTRYAGGKDQPKLAFGLQPITGIHLHPLYAPGGSREGGVINGSHPAFSYIFLGIALFILLMAGINFINITLAGSLKRIKEVGVRKINGSSSIQIVLQFLVESGLLCTLAMILALLLSFLALPVFNDLSGAAVPFRAMLDPLVLLSCAGLLAGIVLLTGIYPAYVLARFSAMRAFSGKAALSARNPLGRALIVTQFSLAVFFLLITVFFYRQMAYIQTKDLGYHPEQVVVTHINGDRDVQQVAQLLKNELRHEPGVLQLSFGGARSGLSDVKLGAQRVPALHQVVDQHYLPAMGITLISGENFGEDWSNGAIVNEAFVRAAGLSHPIGTPIRTDEYFDKELRTITGVVKDFHAGSLREKIAPMVMINSKWFGGGVWVKLAPNREKQGLAALAAAYKKVMPESAFTYSFLNDLNAREYVQEQRWQRIIGWATLLSVLICCSGLFGLAHIATHQRIKEIGIRKILGAGMAHIVGLFSKDFLRLVMIAFTIAAPLAWIAMHQWLQGFAYRTDLSAWVFIATGLGTLLMALTTVSMQVMRAAGANPVNNLRTQ</sequence>
<keyword evidence="10" id="KW-1185">Reference proteome</keyword>
<reference evidence="10" key="1">
    <citation type="submission" date="2016-10" db="EMBL/GenBank/DDBJ databases">
        <authorList>
            <person name="Varghese N."/>
            <person name="Submissions S."/>
        </authorList>
    </citation>
    <scope>NUCLEOTIDE SEQUENCE [LARGE SCALE GENOMIC DNA]</scope>
    <source>
        <strain evidence="10">DSM 3695</strain>
    </source>
</reference>
<keyword evidence="3 6" id="KW-0812">Transmembrane</keyword>
<evidence type="ECO:0000313" key="10">
    <source>
        <dbReference type="Proteomes" id="UP000199310"/>
    </source>
</evidence>
<feature type="transmembrane region" description="Helical" evidence="6">
    <location>
        <begin position="21"/>
        <end position="41"/>
    </location>
</feature>
<evidence type="ECO:0000256" key="1">
    <source>
        <dbReference type="ARBA" id="ARBA00004651"/>
    </source>
</evidence>
<dbReference type="GO" id="GO:0022857">
    <property type="term" value="F:transmembrane transporter activity"/>
    <property type="evidence" value="ECO:0007669"/>
    <property type="project" value="TreeGrafter"/>
</dbReference>
<comment type="subcellular location">
    <subcellularLocation>
        <location evidence="1">Cell membrane</location>
        <topology evidence="1">Multi-pass membrane protein</topology>
    </subcellularLocation>
</comment>
<feature type="domain" description="ABC3 transporter permease C-terminal" evidence="7">
    <location>
        <begin position="300"/>
        <end position="414"/>
    </location>
</feature>
<feature type="transmembrane region" description="Helical" evidence="6">
    <location>
        <begin position="387"/>
        <end position="411"/>
    </location>
</feature>
<feature type="domain" description="MacB-like periplasmic core" evidence="8">
    <location>
        <begin position="22"/>
        <end position="245"/>
    </location>
</feature>
<dbReference type="RefSeq" id="WP_089898110.1">
    <property type="nucleotide sequence ID" value="NZ_FOJG01000002.1"/>
</dbReference>
<protein>
    <submittedName>
        <fullName evidence="9">Putative ABC transport system permease protein</fullName>
    </submittedName>
</protein>
<dbReference type="InterPro" id="IPR025857">
    <property type="entry name" value="MacB_PCD"/>
</dbReference>
<evidence type="ECO:0000256" key="6">
    <source>
        <dbReference type="SAM" id="Phobius"/>
    </source>
</evidence>
<accession>A0A1I0S7K4</accession>
<feature type="transmembrane region" description="Helical" evidence="6">
    <location>
        <begin position="432"/>
        <end position="455"/>
    </location>
</feature>
<dbReference type="InterPro" id="IPR050250">
    <property type="entry name" value="Macrolide_Exporter_MacB"/>
</dbReference>
<evidence type="ECO:0000259" key="8">
    <source>
        <dbReference type="Pfam" id="PF12704"/>
    </source>
</evidence>
<evidence type="ECO:0000259" key="7">
    <source>
        <dbReference type="Pfam" id="PF02687"/>
    </source>
</evidence>
<keyword evidence="4 6" id="KW-1133">Transmembrane helix</keyword>
<feature type="transmembrane region" description="Helical" evidence="6">
    <location>
        <begin position="340"/>
        <end position="367"/>
    </location>
</feature>
<keyword evidence="5 6" id="KW-0472">Membrane</keyword>
<feature type="domain" description="ABC3 transporter permease C-terminal" evidence="7">
    <location>
        <begin position="677"/>
        <end position="787"/>
    </location>
</feature>
<organism evidence="9 10">
    <name type="scientific">Chitinophaga arvensicola</name>
    <dbReference type="NCBI Taxonomy" id="29529"/>
    <lineage>
        <taxon>Bacteria</taxon>
        <taxon>Pseudomonadati</taxon>
        <taxon>Bacteroidota</taxon>
        <taxon>Chitinophagia</taxon>
        <taxon>Chitinophagales</taxon>
        <taxon>Chitinophagaceae</taxon>
        <taxon>Chitinophaga</taxon>
    </lineage>
</organism>
<dbReference type="STRING" id="29529.SAMN04488122_4430"/>
<gene>
    <name evidence="9" type="ORF">SAMN04488122_4430</name>
</gene>
<evidence type="ECO:0000313" key="9">
    <source>
        <dbReference type="EMBL" id="SEW51666.1"/>
    </source>
</evidence>
<evidence type="ECO:0000256" key="5">
    <source>
        <dbReference type="ARBA" id="ARBA00023136"/>
    </source>
</evidence>
<evidence type="ECO:0000256" key="4">
    <source>
        <dbReference type="ARBA" id="ARBA00022989"/>
    </source>
</evidence>
<feature type="transmembrane region" description="Helical" evidence="6">
    <location>
        <begin position="755"/>
        <end position="775"/>
    </location>
</feature>
<keyword evidence="2" id="KW-1003">Cell membrane</keyword>
<dbReference type="Pfam" id="PF02687">
    <property type="entry name" value="FtsX"/>
    <property type="match status" value="2"/>
</dbReference>
<feature type="transmembrane region" description="Helical" evidence="6">
    <location>
        <begin position="671"/>
        <end position="695"/>
    </location>
</feature>